<protein>
    <submittedName>
        <fullName evidence="2">Uncharacterized protein</fullName>
    </submittedName>
</protein>
<name>Q656G1_ORYSJ</name>
<dbReference type="AlphaFoldDB" id="Q656G1"/>
<evidence type="ECO:0000313" key="2">
    <source>
        <dbReference type="EMBL" id="BAD45312.1"/>
    </source>
</evidence>
<feature type="region of interest" description="Disordered" evidence="1">
    <location>
        <begin position="1"/>
        <end position="27"/>
    </location>
</feature>
<gene>
    <name evidence="2" type="primary">P0672C09.24</name>
</gene>
<organism evidence="2">
    <name type="scientific">Oryza sativa subsp. japonica</name>
    <name type="common">Rice</name>
    <dbReference type="NCBI Taxonomy" id="39947"/>
    <lineage>
        <taxon>Eukaryota</taxon>
        <taxon>Viridiplantae</taxon>
        <taxon>Streptophyta</taxon>
        <taxon>Embryophyta</taxon>
        <taxon>Tracheophyta</taxon>
        <taxon>Spermatophyta</taxon>
        <taxon>Magnoliopsida</taxon>
        <taxon>Liliopsida</taxon>
        <taxon>Poales</taxon>
        <taxon>Poaceae</taxon>
        <taxon>BOP clade</taxon>
        <taxon>Oryzoideae</taxon>
        <taxon>Oryzeae</taxon>
        <taxon>Oryzinae</taxon>
        <taxon>Oryza</taxon>
        <taxon>Oryza sativa</taxon>
    </lineage>
</organism>
<feature type="region of interest" description="Disordered" evidence="1">
    <location>
        <begin position="52"/>
        <end position="159"/>
    </location>
</feature>
<sequence>MRQPTAAGWGMGAGWQRPAGGGGMEAAGRGLAAARCGLGLAAAVWRRRDCGRARASGMEDGRRRPGVGRRDGGRSPAASPSPPPDPARGEAAGWRTAGGGPARAGGMEAGRRRPRPPLPQIRPEGKRRDGWPAGGGMGGRPHKAAALDSPAGRPVATYR</sequence>
<dbReference type="EMBL" id="AP003546">
    <property type="protein sequence ID" value="BAD45312.1"/>
    <property type="molecule type" value="Genomic_DNA"/>
</dbReference>
<dbReference type="Proteomes" id="UP000817658">
    <property type="component" value="Chromosome 1"/>
</dbReference>
<feature type="compositionally biased region" description="Gly residues" evidence="1">
    <location>
        <begin position="9"/>
        <end position="25"/>
    </location>
</feature>
<reference evidence="2" key="1">
    <citation type="journal article" date="2002" name="Nature">
        <title>The genome sequence and structure of rice chromosome 1.</title>
        <authorList>
            <person name="Sasaki T."/>
            <person name="Matsumoto T."/>
            <person name="Yamamoto K."/>
            <person name="Sakata K."/>
            <person name="Baba T."/>
            <person name="Katayose Y."/>
            <person name="Wu J."/>
            <person name="Niimura Y."/>
            <person name="Cheng Z."/>
            <person name="Nagamura Y."/>
            <person name="Antonio B.A."/>
            <person name="Kanamori H."/>
            <person name="Hosokawa S."/>
            <person name="Masukawa M."/>
            <person name="Arikawa K."/>
            <person name="Chiden Y."/>
            <person name="Hayashi M."/>
            <person name="Okamoto M."/>
            <person name="Ando T."/>
            <person name="Aoki H."/>
            <person name="Arita K."/>
            <person name="Hamada M."/>
            <person name="Harada C."/>
            <person name="Hijishita S."/>
            <person name="Honda M."/>
            <person name="Ichikawa Y."/>
            <person name="Idonuma A."/>
            <person name="Iijima M."/>
            <person name="Ikeda M."/>
            <person name="Ikeno M."/>
            <person name="Itoh S."/>
            <person name="Itoh T."/>
            <person name="Itoh Y."/>
            <person name="Itoh Y."/>
            <person name="Iwabuchi A."/>
            <person name="Kamiya K."/>
            <person name="Karasawa W."/>
            <person name="Katagiri S."/>
            <person name="Kikuta A."/>
            <person name="Kobayashi N."/>
            <person name="Kono I."/>
            <person name="Machita K."/>
            <person name="Maehara T."/>
            <person name="Mizuno H."/>
            <person name="Mizubayashi T."/>
            <person name="Mukai Y."/>
            <person name="Nagasaki H."/>
            <person name="Nakashima M."/>
            <person name="Nakama Y."/>
            <person name="Nakamichi Y."/>
            <person name="Nakamura M."/>
            <person name="Namiki N."/>
            <person name="Negishi M."/>
            <person name="Ohta I."/>
            <person name="Ono N."/>
            <person name="Saji S."/>
            <person name="Sakai K."/>
            <person name="Shibata M."/>
            <person name="Shimokawa T."/>
            <person name="Shomura A."/>
            <person name="Song J."/>
            <person name="Takazaki Y."/>
            <person name="Terasawa K."/>
            <person name="Tsuji K."/>
            <person name="Waki K."/>
            <person name="Yamagata H."/>
            <person name="Yamane H."/>
            <person name="Yoshiki S."/>
            <person name="Yoshihara R."/>
            <person name="Yukawa K."/>
            <person name="Zhong H."/>
            <person name="Iwama H."/>
            <person name="Endo T."/>
            <person name="Ito H."/>
            <person name="Hahn J.H."/>
            <person name="Kim H.I."/>
            <person name="Eun M.Y."/>
            <person name="Yano M."/>
            <person name="Jiang J."/>
            <person name="Gojobori T."/>
        </authorList>
    </citation>
    <scope>NUCLEOTIDE SEQUENCE [LARGE SCALE GENOMIC DNA]</scope>
</reference>
<accession>Q656G1</accession>
<proteinExistence type="predicted"/>
<feature type="compositionally biased region" description="Basic and acidic residues" evidence="1">
    <location>
        <begin position="52"/>
        <end position="73"/>
    </location>
</feature>
<evidence type="ECO:0000256" key="1">
    <source>
        <dbReference type="SAM" id="MobiDB-lite"/>
    </source>
</evidence>